<organism evidence="3 4">
    <name type="scientific">Sphenostylis stenocarpa</name>
    <dbReference type="NCBI Taxonomy" id="92480"/>
    <lineage>
        <taxon>Eukaryota</taxon>
        <taxon>Viridiplantae</taxon>
        <taxon>Streptophyta</taxon>
        <taxon>Embryophyta</taxon>
        <taxon>Tracheophyta</taxon>
        <taxon>Spermatophyta</taxon>
        <taxon>Magnoliopsida</taxon>
        <taxon>eudicotyledons</taxon>
        <taxon>Gunneridae</taxon>
        <taxon>Pentapetalae</taxon>
        <taxon>rosids</taxon>
        <taxon>fabids</taxon>
        <taxon>Fabales</taxon>
        <taxon>Fabaceae</taxon>
        <taxon>Papilionoideae</taxon>
        <taxon>50 kb inversion clade</taxon>
        <taxon>NPAAA clade</taxon>
        <taxon>indigoferoid/millettioid clade</taxon>
        <taxon>Phaseoleae</taxon>
        <taxon>Sphenostylis</taxon>
    </lineage>
</organism>
<dbReference type="CDD" id="cd06223">
    <property type="entry name" value="PRTases_typeI"/>
    <property type="match status" value="1"/>
</dbReference>
<dbReference type="Pfam" id="PF14681">
    <property type="entry name" value="UPRTase"/>
    <property type="match status" value="1"/>
</dbReference>
<evidence type="ECO:0000313" key="4">
    <source>
        <dbReference type="Proteomes" id="UP001189624"/>
    </source>
</evidence>
<keyword evidence="4" id="KW-1185">Reference proteome</keyword>
<reference evidence="3" key="1">
    <citation type="submission" date="2023-10" db="EMBL/GenBank/DDBJ databases">
        <authorList>
            <person name="Domelevo Entfellner J.-B."/>
        </authorList>
    </citation>
    <scope>NUCLEOTIDE SEQUENCE</scope>
</reference>
<dbReference type="Gene3D" id="3.40.50.2020">
    <property type="match status" value="1"/>
</dbReference>
<dbReference type="InterPro" id="IPR029057">
    <property type="entry name" value="PRTase-like"/>
</dbReference>
<dbReference type="SUPFAM" id="SSF53271">
    <property type="entry name" value="PRTase-like"/>
    <property type="match status" value="1"/>
</dbReference>
<evidence type="ECO:0000259" key="2">
    <source>
        <dbReference type="Pfam" id="PF14681"/>
    </source>
</evidence>
<proteinExistence type="predicted"/>
<dbReference type="Gramene" id="rna-AYBTSS11_LOCUS13718">
    <property type="protein sequence ID" value="CAJ1949427.1"/>
    <property type="gene ID" value="gene-AYBTSS11_LOCUS13718"/>
</dbReference>
<protein>
    <recommendedName>
        <fullName evidence="2">Phosphoribosyltransferase domain-containing protein</fullName>
    </recommendedName>
</protein>
<dbReference type="InterPro" id="IPR000836">
    <property type="entry name" value="PRTase_dom"/>
</dbReference>
<dbReference type="AlphaFoldDB" id="A0AA86VJ17"/>
<accession>A0AA86VJ17</accession>
<gene>
    <name evidence="3" type="ORF">AYBTSS11_LOCUS13718</name>
</gene>
<name>A0AA86VJ17_9FABA</name>
<evidence type="ECO:0000313" key="3">
    <source>
        <dbReference type="EMBL" id="CAJ1949427.1"/>
    </source>
</evidence>
<dbReference type="Proteomes" id="UP001189624">
    <property type="component" value="Chromosome 4"/>
</dbReference>
<sequence length="117" mass="12944">MTPLHHLCASYYFVRISGGTVVAALSLLKDRGVGNKQIKVISAVSAPPALQKLSEQFPGLHVYTGIIDPEVNEKGFVPQQYYNLVMLKLFCLILLTFQVLVSTVFVAVFITVKFSQK</sequence>
<keyword evidence="1" id="KW-1133">Transmembrane helix</keyword>
<feature type="domain" description="Phosphoribosyltransferase" evidence="2">
    <location>
        <begin position="17"/>
        <end position="77"/>
    </location>
</feature>
<keyword evidence="1" id="KW-0472">Membrane</keyword>
<feature type="transmembrane region" description="Helical" evidence="1">
    <location>
        <begin position="12"/>
        <end position="28"/>
    </location>
</feature>
<keyword evidence="1" id="KW-0812">Transmembrane</keyword>
<feature type="transmembrane region" description="Helical" evidence="1">
    <location>
        <begin position="89"/>
        <end position="112"/>
    </location>
</feature>
<dbReference type="EMBL" id="OY731401">
    <property type="protein sequence ID" value="CAJ1949427.1"/>
    <property type="molecule type" value="Genomic_DNA"/>
</dbReference>
<evidence type="ECO:0000256" key="1">
    <source>
        <dbReference type="SAM" id="Phobius"/>
    </source>
</evidence>